<evidence type="ECO:0000313" key="3">
    <source>
        <dbReference type="EMBL" id="GLI91189.1"/>
    </source>
</evidence>
<gene>
    <name evidence="3" type="ORF">LMG27198_01810</name>
</gene>
<dbReference type="Proteomes" id="UP001144323">
    <property type="component" value="Unassembled WGS sequence"/>
</dbReference>
<keyword evidence="3" id="KW-0946">Virion</keyword>
<reference evidence="3" key="1">
    <citation type="journal article" date="2023" name="Int. J. Syst. Evol. Microbiol.">
        <title>Methylocystis iwaonis sp. nov., a type II methane-oxidizing bacterium from surface soil of a rice paddy field in Japan, and emended description of the genus Methylocystis (ex Whittenbury et al. 1970) Bowman et al. 1993.</title>
        <authorList>
            <person name="Kaise H."/>
            <person name="Sawadogo J.B."/>
            <person name="Alam M.S."/>
            <person name="Ueno C."/>
            <person name="Dianou D."/>
            <person name="Shinjo R."/>
            <person name="Asakawa S."/>
        </authorList>
    </citation>
    <scope>NUCLEOTIDE SEQUENCE</scope>
    <source>
        <strain evidence="3">LMG27198</strain>
    </source>
</reference>
<dbReference type="PANTHER" id="PTHR37089">
    <property type="entry name" value="PROTEIN U-RELATED"/>
    <property type="match status" value="1"/>
</dbReference>
<name>A0A9W6GQQ9_9HYPH</name>
<dbReference type="PANTHER" id="PTHR37089:SF4">
    <property type="entry name" value="EXPORTED PROTEIN"/>
    <property type="match status" value="1"/>
</dbReference>
<feature type="signal peptide" evidence="1">
    <location>
        <begin position="1"/>
        <end position="33"/>
    </location>
</feature>
<evidence type="ECO:0000256" key="1">
    <source>
        <dbReference type="SAM" id="SignalP"/>
    </source>
</evidence>
<dbReference type="SMART" id="SM00972">
    <property type="entry name" value="SCPU"/>
    <property type="match status" value="2"/>
</dbReference>
<feature type="chain" id="PRO_5040754990" evidence="1">
    <location>
        <begin position="34"/>
        <end position="326"/>
    </location>
</feature>
<protein>
    <submittedName>
        <fullName evidence="3">Spore coat protein U</fullName>
    </submittedName>
</protein>
<dbReference type="RefSeq" id="WP_281799746.1">
    <property type="nucleotide sequence ID" value="NZ_BSEC01000001.1"/>
</dbReference>
<evidence type="ECO:0000259" key="2">
    <source>
        <dbReference type="Pfam" id="PF05229"/>
    </source>
</evidence>
<proteinExistence type="predicted"/>
<keyword evidence="1" id="KW-0732">Signal</keyword>
<dbReference type="EMBL" id="BSEC01000001">
    <property type="protein sequence ID" value="GLI91189.1"/>
    <property type="molecule type" value="Genomic_DNA"/>
</dbReference>
<dbReference type="PROSITE" id="PS51257">
    <property type="entry name" value="PROKAR_LIPOPROTEIN"/>
    <property type="match status" value="1"/>
</dbReference>
<feature type="domain" description="Spore coat protein U/FanG" evidence="2">
    <location>
        <begin position="30"/>
        <end position="157"/>
    </location>
</feature>
<keyword evidence="3" id="KW-0167">Capsid protein</keyword>
<sequence>MGAGFDRLDSAFVEKRSALVLAAFCLSASPAGAACHASMTNINFGTVTDRNLLGATATGTITEGCGPGYATRGTLGVCNKIGSGQSVGGTRAMYGAGGSIGYQLYYDAAMTQPISTNSWSVVVTGPYSTASGSADIVTTVYAKITSVNSAGAGAFRENYSIYSNATLDANYPSGLSPCAPTLPINGANVNLSFSVSVNVVAACTVSASPLVFPTSGSLSRQTSSTATISTTCTAGIPYTIGLGPGQNGRKMVSGGSAIYYDLYRDAAHSQSWGDRNSLIPFWGQPTMASLTGTGSIQTSTVYGLVPGQLTPPPGLYRDLVVVTVTY</sequence>
<dbReference type="InterPro" id="IPR053167">
    <property type="entry name" value="Spore_coat_component"/>
</dbReference>
<evidence type="ECO:0000313" key="4">
    <source>
        <dbReference type="Proteomes" id="UP001144323"/>
    </source>
</evidence>
<organism evidence="3 4">
    <name type="scientific">Methylocystis echinoides</name>
    <dbReference type="NCBI Taxonomy" id="29468"/>
    <lineage>
        <taxon>Bacteria</taxon>
        <taxon>Pseudomonadati</taxon>
        <taxon>Pseudomonadota</taxon>
        <taxon>Alphaproteobacteria</taxon>
        <taxon>Hyphomicrobiales</taxon>
        <taxon>Methylocystaceae</taxon>
        <taxon>Methylocystis</taxon>
    </lineage>
</organism>
<dbReference type="InterPro" id="IPR007893">
    <property type="entry name" value="Spore_coat_U/FanG"/>
</dbReference>
<dbReference type="AlphaFoldDB" id="A0A9W6GQQ9"/>
<comment type="caution">
    <text evidence="3">The sequence shown here is derived from an EMBL/GenBank/DDBJ whole genome shotgun (WGS) entry which is preliminary data.</text>
</comment>
<feature type="domain" description="Spore coat protein U/FanG" evidence="2">
    <location>
        <begin position="192"/>
        <end position="323"/>
    </location>
</feature>
<keyword evidence="4" id="KW-1185">Reference proteome</keyword>
<accession>A0A9W6GQQ9</accession>
<dbReference type="Pfam" id="PF05229">
    <property type="entry name" value="SCPU"/>
    <property type="match status" value="2"/>
</dbReference>